<sequence>MNEEREDQKHQPNTSTDFHPGHITQDTFQALLACYPATLDAVTRRKATDRVLRASSTRGKRAKRSRQVSPPSQVENPELDEEQKKQVEAEVGAFRELDALRYEGLPGVVVVAEKRCLEKEEVVKLVEWKLKHGIFRPALLGMVKSNQAKAVQKATSDAFTAVNTTRSAKDEAEAETGDKPETTDPTASFPKSSLDALMKPLRGVGIATASLLLSVGTIRDPEHEAPFYSDHTYLWLCMKEFPGRGTRLSQESEKTEVNKLGKKAGKLKPNGEINVKYDVSEYRSLWAAVNELRARLNETESSLGKVSCADIEKVAFVLRYIDVSGYLEQYDIVDDDLPPADEGTHEAEANPGIKRKGLDKEEKGGRNTLTWHSLLYDTGLLGAHPRTKYESFDLASPEPNILKWDPRCEDKYVFFSPRGHFYPHPGPLIFDNKGNLVWMENRFGMVMDFRVQRYRGEDYLTFWTGEDDGTRGLGRYYMLDKTYTLTHTITPTNNLRGDVHEFQLTSTGTALITIYEIIPYDLTPINGPQNGWIYDCLFQEIDIETGSLLFQWRASDHYNITETYFPLEEGKGMANSSESAYDYFHINSVDKLEDGRYLVSSRYMHTVTCVGGDGEVLWVLGGKRNMFRNLEEGLDVRGFKWQHNAKWVTGSSGAGDVDVDVITVFDNGANDHVMDEDHSRGLVIAVDVGNWTATLKRVYHAPGGFSAHSQGNVQVLEESGNVFVGWGKAAAYTEFSTGGEVLCDTHWGPQMFFPLGWVKSYRTYKAGWVGRPVMPPDVAVDEGLRTVFVSWNGATDVAGWVLQRVWNSTEDEFETVDYVPKTGFETAIEMDERAGSWRLVAVDFTGEELGYTEVFSLDHSDSWILSSALAGDDGLLYMLIPPCMVGAALAALWQTRKRIAMGLRYLASLPTGSAVLLIPF</sequence>
<protein>
    <submittedName>
        <fullName evidence="3">ASST-domain-containing protein</fullName>
    </submittedName>
</protein>
<dbReference type="InterPro" id="IPR053143">
    <property type="entry name" value="Arylsulfate_ST"/>
</dbReference>
<keyword evidence="2" id="KW-0472">Membrane</keyword>
<evidence type="ECO:0000256" key="2">
    <source>
        <dbReference type="SAM" id="Phobius"/>
    </source>
</evidence>
<reference evidence="3 4" key="1">
    <citation type="submission" date="2019-04" db="EMBL/GenBank/DDBJ databases">
        <authorList>
            <consortium name="DOE Joint Genome Institute"/>
            <person name="Mondo S."/>
            <person name="Kjaerbolling I."/>
            <person name="Vesth T."/>
            <person name="Frisvad J.C."/>
            <person name="Nybo J.L."/>
            <person name="Theobald S."/>
            <person name="Kildgaard S."/>
            <person name="Isbrandt T."/>
            <person name="Kuo A."/>
            <person name="Sato A."/>
            <person name="Lyhne E.K."/>
            <person name="Kogle M.E."/>
            <person name="Wiebenga A."/>
            <person name="Kun R.S."/>
            <person name="Lubbers R.J."/>
            <person name="Makela M.R."/>
            <person name="Barry K."/>
            <person name="Chovatia M."/>
            <person name="Clum A."/>
            <person name="Daum C."/>
            <person name="Haridas S."/>
            <person name="He G."/>
            <person name="LaButti K."/>
            <person name="Lipzen A."/>
            <person name="Riley R."/>
            <person name="Salamov A."/>
            <person name="Simmons B.A."/>
            <person name="Magnuson J.K."/>
            <person name="Henrissat B."/>
            <person name="Mortensen U.H."/>
            <person name="Larsen T.O."/>
            <person name="Devries R.P."/>
            <person name="Grigoriev I.V."/>
            <person name="Machida M."/>
            <person name="Baker S.E."/>
            <person name="Andersen M.R."/>
            <person name="Cantor M.N."/>
            <person name="Hua S.X."/>
        </authorList>
    </citation>
    <scope>NUCLEOTIDE SEQUENCE [LARGE SCALE GENOMIC DNA]</scope>
    <source>
        <strain evidence="3 4">CBS 117616</strain>
    </source>
</reference>
<feature type="transmembrane region" description="Helical" evidence="2">
    <location>
        <begin position="874"/>
        <end position="893"/>
    </location>
</feature>
<proteinExistence type="predicted"/>
<dbReference type="PANTHER" id="PTHR35340">
    <property type="entry name" value="PQQ ENZYME REPEAT PROTEIN-RELATED"/>
    <property type="match status" value="1"/>
</dbReference>
<keyword evidence="2" id="KW-0812">Transmembrane</keyword>
<keyword evidence="2" id="KW-1133">Transmembrane helix</keyword>
<organism evidence="3 4">
    <name type="scientific">Aspergillus pseudocaelatus</name>
    <dbReference type="NCBI Taxonomy" id="1825620"/>
    <lineage>
        <taxon>Eukaryota</taxon>
        <taxon>Fungi</taxon>
        <taxon>Dikarya</taxon>
        <taxon>Ascomycota</taxon>
        <taxon>Pezizomycotina</taxon>
        <taxon>Eurotiomycetes</taxon>
        <taxon>Eurotiomycetidae</taxon>
        <taxon>Eurotiales</taxon>
        <taxon>Aspergillaceae</taxon>
        <taxon>Aspergillus</taxon>
        <taxon>Aspergillus subgen. Circumdati</taxon>
    </lineage>
</organism>
<keyword evidence="4" id="KW-1185">Reference proteome</keyword>
<accession>A0ABQ6WEF1</accession>
<feature type="compositionally biased region" description="Basic and acidic residues" evidence="1">
    <location>
        <begin position="1"/>
        <end position="10"/>
    </location>
</feature>
<name>A0ABQ6WEF1_9EURO</name>
<feature type="region of interest" description="Disordered" evidence="1">
    <location>
        <begin position="46"/>
        <end position="84"/>
    </location>
</feature>
<gene>
    <name evidence="3" type="ORF">BDV36DRAFT_310999</name>
</gene>
<dbReference type="Pfam" id="PF14269">
    <property type="entry name" value="Arylsulfotran_2"/>
    <property type="match status" value="1"/>
</dbReference>
<evidence type="ECO:0000313" key="3">
    <source>
        <dbReference type="EMBL" id="KAE8415470.1"/>
    </source>
</evidence>
<feature type="compositionally biased region" description="Basic and acidic residues" evidence="1">
    <location>
        <begin position="167"/>
        <end position="182"/>
    </location>
</feature>
<evidence type="ECO:0000256" key="1">
    <source>
        <dbReference type="SAM" id="MobiDB-lite"/>
    </source>
</evidence>
<dbReference type="EMBL" id="ML735767">
    <property type="protein sequence ID" value="KAE8415470.1"/>
    <property type="molecule type" value="Genomic_DNA"/>
</dbReference>
<dbReference type="Proteomes" id="UP000325395">
    <property type="component" value="Unassembled WGS sequence"/>
</dbReference>
<feature type="region of interest" description="Disordered" evidence="1">
    <location>
        <begin position="1"/>
        <end position="22"/>
    </location>
</feature>
<feature type="region of interest" description="Disordered" evidence="1">
    <location>
        <begin position="162"/>
        <end position="191"/>
    </location>
</feature>
<dbReference type="PANTHER" id="PTHR35340:SF5">
    <property type="entry name" value="ASST-DOMAIN-CONTAINING PROTEIN"/>
    <property type="match status" value="1"/>
</dbReference>
<evidence type="ECO:0000313" key="4">
    <source>
        <dbReference type="Proteomes" id="UP000325395"/>
    </source>
</evidence>
<dbReference type="InterPro" id="IPR039535">
    <property type="entry name" value="ASST-like"/>
</dbReference>